<name>A0A6J6A160_9ZZZZ</name>
<sequence>MITNQITITGPKSLPTRLVPKRWSTNSPVRTTTVIGTTRSPADGLITVSPLTADITEIAGVIIPSPKKSATPKRPAAISAGLTHGRLITAV</sequence>
<dbReference type="EMBL" id="CAESAO010000166">
    <property type="protein sequence ID" value="CAB4346757.1"/>
    <property type="molecule type" value="Genomic_DNA"/>
</dbReference>
<protein>
    <submittedName>
        <fullName evidence="1">Unannotated protein</fullName>
    </submittedName>
</protein>
<accession>A0A6J6A160</accession>
<reference evidence="1" key="1">
    <citation type="submission" date="2020-05" db="EMBL/GenBank/DDBJ databases">
        <authorList>
            <person name="Chiriac C."/>
            <person name="Salcher M."/>
            <person name="Ghai R."/>
            <person name="Kavagutti S V."/>
        </authorList>
    </citation>
    <scope>NUCLEOTIDE SEQUENCE</scope>
</reference>
<organism evidence="1">
    <name type="scientific">freshwater metagenome</name>
    <dbReference type="NCBI Taxonomy" id="449393"/>
    <lineage>
        <taxon>unclassified sequences</taxon>
        <taxon>metagenomes</taxon>
        <taxon>ecological metagenomes</taxon>
    </lineage>
</organism>
<gene>
    <name evidence="1" type="ORF">UFOPK3522_01469</name>
</gene>
<proteinExistence type="predicted"/>
<evidence type="ECO:0000313" key="1">
    <source>
        <dbReference type="EMBL" id="CAB4346757.1"/>
    </source>
</evidence>
<dbReference type="AlphaFoldDB" id="A0A6J6A160"/>